<keyword evidence="4" id="KW-0677">Repeat</keyword>
<dbReference type="InterPro" id="IPR036465">
    <property type="entry name" value="vWFA_dom_sf"/>
</dbReference>
<proteinExistence type="predicted"/>
<evidence type="ECO:0000256" key="2">
    <source>
        <dbReference type="ARBA" id="ARBA00022525"/>
    </source>
</evidence>
<evidence type="ECO:0000256" key="5">
    <source>
        <dbReference type="ARBA" id="ARBA00023180"/>
    </source>
</evidence>
<sequence length="1430" mass="159745">MRGHAYNGLRLLSKDSFLVANYFTDKLYFIEYNRVDDYDQVSRVRVTSFPYDITVIDCDRIAVTYGYKQFIETLDSHDFRVLQTFRPQEDCFGITHQNEKLYVVGKDKIFVLDLSGWKQIVLVIEHATYIAVFEDKLFYTNRNTNLVHCSNMNGQDLWQFRHRVIIHPTGIAIDLNQNVFVVGHWSNNLSVIGNSGKDCNTLLSEENSSYTKSLREDIFDLIEKDISKYSDTGKILLAGDLNARTGTQVLDFINNDESLDNIPVFDKISPDLNLPVRYSMDEVLSTRGKSLNEICIQSGLRILNGRTPGDFTGQLTCYTPNGSSVVDYFIASENLMENILFFKVHKFLGELSDHCQISVMLKIDCKIKNNVDDKTQIPPSTYIWDETSPQEFQTALSSNKIQNKIKEVNDNVYDNIDNFVSDLNSIITEAADISLKLKRPKKKNPKHLNKIRQPKWFDISLTGLRRQLDSVLTFFVVCFVNGQLTDKTRTPNASGSDVVEAVVNLIREACIFPNDKLYLRRLAYVESMDGLEANTYRPNYYGGIWQIDQDMFQQIATAKVLDDAKKMIKQSIGIDWSKVQWADLAKPLYSGLAASLFTLLKAGNNGIPRGIEYQANFWVNTSRPGQLANVFFTKSNKLETGCKRTNALDLVFALDSSTSLAPQDFDVAKQFVKSIVDSFEISSDKTQVGVIRFSTTVDGGFNLNQHTSADGLKKAIDGVQYKSGGTHTAEAIEYAINNLFTTTNGARLGSSKILILVTDGRSENGMETLKQAAAAKAKGISIFAIGVTAQVVERELNAVASQPTCTHVQILSTFADLDSLKAEIEQVSCKAPAVLTPNKYVYGCNGDVAVQILPNVKAGTTVTVMVDEGQVNVYGSLATSNPNAIINDFNSLATLSASTSFYIKGDKAVSLAFVSNKAVSCKTNFTVNVEQGMMAHKNVHLLCIEDNIIQNCTAETLQKSPYLILPPGRNNYLGLCNAIPEFFVFPERNDRFIFCDGQGHYFIVLCPLDSIFDSNVLRCIPGKLLLTPITTTSMPLTSTLTPVPTTAVPTGVVVPTGTPKNPCTPQNLALGLYFFEYPGNKQLFIECYNLPYVAVVKSCDVHHYWDQRTLTCLYRQVVVDPTKGVYSGGSNPCNTIPNLFYYPLPEKTKYIHCDDFGDAFEKTCPNNFIWSQPILQYAVKLSLKTATGGISKNIVDLQNVVKESAWKRYSNSRQKDFPTAVKDHGTVQYESNILFESVFKNNSNQEQHHSLKTEQQTTGTCKSSITKGYTTGFNVGLTLSAPADIVGTTAGFSKGFSVENTLANEDQRTMTWSAEGVLLVEKQSMLTAKLQITEKQSSYTFTTNVAVKGEVIVTFYERKNNRYLMEYRAPIRTILVQKKDKFKDDKGKIFVEDIDGTAYVKVEGECIFKYGIKQEIIINQNSNKEQNALS</sequence>
<dbReference type="CDD" id="cd20237">
    <property type="entry name" value="PFM_LIN24-like"/>
    <property type="match status" value="1"/>
</dbReference>
<evidence type="ECO:0000256" key="4">
    <source>
        <dbReference type="ARBA" id="ARBA00022737"/>
    </source>
</evidence>
<dbReference type="Gene3D" id="2.170.15.10">
    <property type="entry name" value="Proaerolysin, chain A, domain 3"/>
    <property type="match status" value="1"/>
</dbReference>
<dbReference type="FunFam" id="3.40.50.410:FF:000004">
    <property type="entry name" value="collagen alpha-6(VI) chain"/>
    <property type="match status" value="1"/>
</dbReference>
<name>A0A8S3TH76_MYTED</name>
<comment type="subcellular location">
    <subcellularLocation>
        <location evidence="1">Secreted</location>
    </subcellularLocation>
</comment>
<dbReference type="Gene3D" id="3.60.10.10">
    <property type="entry name" value="Endonuclease/exonuclease/phosphatase"/>
    <property type="match status" value="1"/>
</dbReference>
<dbReference type="SMART" id="SM00327">
    <property type="entry name" value="VWA"/>
    <property type="match status" value="1"/>
</dbReference>
<dbReference type="CDD" id="cd01472">
    <property type="entry name" value="vWA_collagen"/>
    <property type="match status" value="1"/>
</dbReference>
<dbReference type="SMR" id="A0A8S3TH76"/>
<keyword evidence="5" id="KW-0325">Glycoprotein</keyword>
<evidence type="ECO:0000256" key="3">
    <source>
        <dbReference type="ARBA" id="ARBA00022729"/>
    </source>
</evidence>
<dbReference type="GO" id="GO:0005576">
    <property type="term" value="C:extracellular region"/>
    <property type="evidence" value="ECO:0007669"/>
    <property type="project" value="UniProtKB-SubCell"/>
</dbReference>
<keyword evidence="2" id="KW-0964">Secreted</keyword>
<feature type="domain" description="VWFA" evidence="6">
    <location>
        <begin position="649"/>
        <end position="824"/>
    </location>
</feature>
<dbReference type="InterPro" id="IPR050525">
    <property type="entry name" value="ECM_Assembly_Org"/>
</dbReference>
<accession>A0A8S3TH76</accession>
<dbReference type="SUPFAM" id="SSF56973">
    <property type="entry name" value="Aerolisin/ETX pore-forming domain"/>
    <property type="match status" value="1"/>
</dbReference>
<dbReference type="EMBL" id="CAJPWZ010002194">
    <property type="protein sequence ID" value="CAG2232886.1"/>
    <property type="molecule type" value="Genomic_DNA"/>
</dbReference>
<protein>
    <recommendedName>
        <fullName evidence="6">VWFA domain-containing protein</fullName>
    </recommendedName>
</protein>
<dbReference type="Proteomes" id="UP000683360">
    <property type="component" value="Unassembled WGS sequence"/>
</dbReference>
<keyword evidence="3" id="KW-0732">Signal</keyword>
<dbReference type="SUPFAM" id="SSF101898">
    <property type="entry name" value="NHL repeat"/>
    <property type="match status" value="1"/>
</dbReference>
<dbReference type="Pfam" id="PF00092">
    <property type="entry name" value="VWA"/>
    <property type="match status" value="1"/>
</dbReference>
<dbReference type="SUPFAM" id="SSF53300">
    <property type="entry name" value="vWA-like"/>
    <property type="match status" value="1"/>
</dbReference>
<reference evidence="7" key="1">
    <citation type="submission" date="2021-03" db="EMBL/GenBank/DDBJ databases">
        <authorList>
            <person name="Bekaert M."/>
        </authorList>
    </citation>
    <scope>NUCLEOTIDE SEQUENCE</scope>
</reference>
<evidence type="ECO:0000256" key="1">
    <source>
        <dbReference type="ARBA" id="ARBA00004613"/>
    </source>
</evidence>
<organism evidence="7 8">
    <name type="scientific">Mytilus edulis</name>
    <name type="common">Blue mussel</name>
    <dbReference type="NCBI Taxonomy" id="6550"/>
    <lineage>
        <taxon>Eukaryota</taxon>
        <taxon>Metazoa</taxon>
        <taxon>Spiralia</taxon>
        <taxon>Lophotrochozoa</taxon>
        <taxon>Mollusca</taxon>
        <taxon>Bivalvia</taxon>
        <taxon>Autobranchia</taxon>
        <taxon>Pteriomorphia</taxon>
        <taxon>Mytilida</taxon>
        <taxon>Mytiloidea</taxon>
        <taxon>Mytilidae</taxon>
        <taxon>Mytilinae</taxon>
        <taxon>Mytilus</taxon>
    </lineage>
</organism>
<dbReference type="SUPFAM" id="SSF56219">
    <property type="entry name" value="DNase I-like"/>
    <property type="match status" value="1"/>
</dbReference>
<dbReference type="PROSITE" id="PS50234">
    <property type="entry name" value="VWFA"/>
    <property type="match status" value="1"/>
</dbReference>
<evidence type="ECO:0000313" key="8">
    <source>
        <dbReference type="Proteomes" id="UP000683360"/>
    </source>
</evidence>
<dbReference type="PANTHER" id="PTHR24020:SF20">
    <property type="entry name" value="PH DOMAIN-CONTAINING PROTEIN"/>
    <property type="match status" value="1"/>
</dbReference>
<dbReference type="Gene3D" id="3.40.50.410">
    <property type="entry name" value="von Willebrand factor, type A domain"/>
    <property type="match status" value="1"/>
</dbReference>
<dbReference type="InterPro" id="IPR002035">
    <property type="entry name" value="VWF_A"/>
</dbReference>
<evidence type="ECO:0000313" key="7">
    <source>
        <dbReference type="EMBL" id="CAG2232886.1"/>
    </source>
</evidence>
<dbReference type="OrthoDB" id="6132182at2759"/>
<dbReference type="PRINTS" id="PR00453">
    <property type="entry name" value="VWFADOMAIN"/>
</dbReference>
<gene>
    <name evidence="7" type="ORF">MEDL_45587</name>
</gene>
<dbReference type="PANTHER" id="PTHR24020">
    <property type="entry name" value="COLLAGEN ALPHA"/>
    <property type="match status" value="1"/>
</dbReference>
<keyword evidence="8" id="KW-1185">Reference proteome</keyword>
<comment type="caution">
    <text evidence="7">The sequence shown here is derived from an EMBL/GenBank/DDBJ whole genome shotgun (WGS) entry which is preliminary data.</text>
</comment>
<dbReference type="InterPro" id="IPR036691">
    <property type="entry name" value="Endo/exonu/phosph_ase_sf"/>
</dbReference>
<evidence type="ECO:0000259" key="6">
    <source>
        <dbReference type="PROSITE" id="PS50234"/>
    </source>
</evidence>